<keyword evidence="2" id="KW-1015">Disulfide bond</keyword>
<organism evidence="5 6">
    <name type="scientific">Asparagus officinalis</name>
    <name type="common">Garden asparagus</name>
    <dbReference type="NCBI Taxonomy" id="4686"/>
    <lineage>
        <taxon>Eukaryota</taxon>
        <taxon>Viridiplantae</taxon>
        <taxon>Streptophyta</taxon>
        <taxon>Embryophyta</taxon>
        <taxon>Tracheophyta</taxon>
        <taxon>Spermatophyta</taxon>
        <taxon>Magnoliopsida</taxon>
        <taxon>Liliopsida</taxon>
        <taxon>Asparagales</taxon>
        <taxon>Asparagaceae</taxon>
        <taxon>Asparagoideae</taxon>
        <taxon>Asparagus</taxon>
    </lineage>
</organism>
<dbReference type="Gene3D" id="3.40.30.10">
    <property type="entry name" value="Glutaredoxin"/>
    <property type="match status" value="1"/>
</dbReference>
<dbReference type="SUPFAM" id="SSF52833">
    <property type="entry name" value="Thioredoxin-like"/>
    <property type="match status" value="1"/>
</dbReference>
<dbReference type="Proteomes" id="UP000243459">
    <property type="component" value="Chromosome 1"/>
</dbReference>
<evidence type="ECO:0000313" key="5">
    <source>
        <dbReference type="EMBL" id="ONK79499.1"/>
    </source>
</evidence>
<dbReference type="OrthoDB" id="2121326at2759"/>
<name>A0A5P1FR84_ASPOF</name>
<dbReference type="InterPro" id="IPR036249">
    <property type="entry name" value="Thioredoxin-like_sf"/>
</dbReference>
<reference evidence="6" key="1">
    <citation type="journal article" date="2017" name="Nat. Commun.">
        <title>The asparagus genome sheds light on the origin and evolution of a young Y chromosome.</title>
        <authorList>
            <person name="Harkess A."/>
            <person name="Zhou J."/>
            <person name="Xu C."/>
            <person name="Bowers J.E."/>
            <person name="Van der Hulst R."/>
            <person name="Ayyampalayam S."/>
            <person name="Mercati F."/>
            <person name="Riccardi P."/>
            <person name="McKain M.R."/>
            <person name="Kakrana A."/>
            <person name="Tang H."/>
            <person name="Ray J."/>
            <person name="Groenendijk J."/>
            <person name="Arikit S."/>
            <person name="Mathioni S.M."/>
            <person name="Nakano M."/>
            <person name="Shan H."/>
            <person name="Telgmann-Rauber A."/>
            <person name="Kanno A."/>
            <person name="Yue Z."/>
            <person name="Chen H."/>
            <person name="Li W."/>
            <person name="Chen Y."/>
            <person name="Xu X."/>
            <person name="Zhang Y."/>
            <person name="Luo S."/>
            <person name="Chen H."/>
            <person name="Gao J."/>
            <person name="Mao Z."/>
            <person name="Pires J.C."/>
            <person name="Luo M."/>
            <person name="Kudrna D."/>
            <person name="Wing R.A."/>
            <person name="Meyers B.C."/>
            <person name="Yi K."/>
            <person name="Kong H."/>
            <person name="Lavrijsen P."/>
            <person name="Sunseri F."/>
            <person name="Falavigna A."/>
            <person name="Ye Y."/>
            <person name="Leebens-Mack J.H."/>
            <person name="Chen G."/>
        </authorList>
    </citation>
    <scope>NUCLEOTIDE SEQUENCE [LARGE SCALE GENOMIC DNA]</scope>
    <source>
        <strain evidence="6">cv. DH0086</strain>
    </source>
</reference>
<dbReference type="Gramene" id="ONK79499">
    <property type="protein sequence ID" value="ONK79499"/>
    <property type="gene ID" value="A4U43_C01F6980"/>
</dbReference>
<protein>
    <recommendedName>
        <fullName evidence="4">Thioredoxin domain-containing protein</fullName>
    </recommendedName>
</protein>
<dbReference type="InterPro" id="IPR044253">
    <property type="entry name" value="WCRKC1/2"/>
</dbReference>
<evidence type="ECO:0000256" key="3">
    <source>
        <dbReference type="ARBA" id="ARBA00023284"/>
    </source>
</evidence>
<dbReference type="OMA" id="GPICGES"/>
<dbReference type="GO" id="GO:0009570">
    <property type="term" value="C:chloroplast stroma"/>
    <property type="evidence" value="ECO:0007669"/>
    <property type="project" value="EnsemblPlants"/>
</dbReference>
<accession>A0A5P1FR84</accession>
<proteinExistence type="predicted"/>
<dbReference type="FunFam" id="3.40.30.10:FF:000245">
    <property type="entry name" value="Thioredoxin"/>
    <property type="match status" value="1"/>
</dbReference>
<gene>
    <name evidence="5" type="ORF">A4U43_C01F6980</name>
</gene>
<sequence>MSVSPSDSLLSSSDLPSLLFPRSPHHRHRCLRFQSNPIPVPSPTSSISIEISPFRRRRRQKATSLTTASIINDENDSPTSIDLEPITSEAQFDRTIAEAQQLGESIAVLWMANWCRKCLYLKPKLEKLAADYYPRIRFYCVDVNAVPQKLVTRAGITKMPTIQLWRDSQKQNEVIGGHKAWLVVNDVRRMIDNED</sequence>
<keyword evidence="1" id="KW-0249">Electron transport</keyword>
<dbReference type="GO" id="GO:0045454">
    <property type="term" value="P:cell redox homeostasis"/>
    <property type="evidence" value="ECO:0007669"/>
    <property type="project" value="EnsemblPlants"/>
</dbReference>
<evidence type="ECO:0000256" key="2">
    <source>
        <dbReference type="ARBA" id="ARBA00023157"/>
    </source>
</evidence>
<dbReference type="PANTHER" id="PTHR47192:SF4">
    <property type="entry name" value="THIOREDOXIN-LIKE 3-2, CHLOROPLASTIC"/>
    <property type="match status" value="1"/>
</dbReference>
<keyword evidence="6" id="KW-1185">Reference proteome</keyword>
<dbReference type="PROSITE" id="PS51352">
    <property type="entry name" value="THIOREDOXIN_2"/>
    <property type="match status" value="1"/>
</dbReference>
<keyword evidence="3" id="KW-0676">Redox-active center</keyword>
<evidence type="ECO:0000256" key="1">
    <source>
        <dbReference type="ARBA" id="ARBA00022982"/>
    </source>
</evidence>
<dbReference type="PANTHER" id="PTHR47192">
    <property type="entry name" value="THIOREDOXIN-LIKE 3-2, CHLOROPLASTIC"/>
    <property type="match status" value="1"/>
</dbReference>
<evidence type="ECO:0000259" key="4">
    <source>
        <dbReference type="PROSITE" id="PS51352"/>
    </source>
</evidence>
<dbReference type="EMBL" id="CM007381">
    <property type="protein sequence ID" value="ONK79499.1"/>
    <property type="molecule type" value="Genomic_DNA"/>
</dbReference>
<dbReference type="AlphaFoldDB" id="A0A5P1FR84"/>
<keyword evidence="1" id="KW-0813">Transport</keyword>
<evidence type="ECO:0000313" key="6">
    <source>
        <dbReference type="Proteomes" id="UP000243459"/>
    </source>
</evidence>
<dbReference type="CDD" id="cd02947">
    <property type="entry name" value="TRX_family"/>
    <property type="match status" value="1"/>
</dbReference>
<dbReference type="Pfam" id="PF00085">
    <property type="entry name" value="Thioredoxin"/>
    <property type="match status" value="1"/>
</dbReference>
<dbReference type="InterPro" id="IPR013766">
    <property type="entry name" value="Thioredoxin_domain"/>
</dbReference>
<feature type="domain" description="Thioredoxin" evidence="4">
    <location>
        <begin position="72"/>
        <end position="195"/>
    </location>
</feature>